<dbReference type="Gene3D" id="3.40.309.10">
    <property type="entry name" value="Aldehyde Dehydrogenase, Chain A, domain 2"/>
    <property type="match status" value="1"/>
</dbReference>
<dbReference type="InterPro" id="IPR016161">
    <property type="entry name" value="Ald_DH/histidinol_DH"/>
</dbReference>
<feature type="non-terminal residue" evidence="5">
    <location>
        <position position="365"/>
    </location>
</feature>
<dbReference type="InterPro" id="IPR016162">
    <property type="entry name" value="Ald_DH_N"/>
</dbReference>
<evidence type="ECO:0000313" key="5">
    <source>
        <dbReference type="EMBL" id="MBM3273850.1"/>
    </source>
</evidence>
<organism evidence="5 6">
    <name type="scientific">Candidatus Tanganyikabacteria bacterium</name>
    <dbReference type="NCBI Taxonomy" id="2961651"/>
    <lineage>
        <taxon>Bacteria</taxon>
        <taxon>Bacillati</taxon>
        <taxon>Candidatus Sericytochromatia</taxon>
        <taxon>Candidatus Tanganyikabacteria</taxon>
    </lineage>
</organism>
<dbReference type="PROSITE" id="PS00687">
    <property type="entry name" value="ALDEHYDE_DEHYDR_GLU"/>
    <property type="match status" value="1"/>
</dbReference>
<dbReference type="Pfam" id="PF00171">
    <property type="entry name" value="Aldedh"/>
    <property type="match status" value="1"/>
</dbReference>
<dbReference type="Proteomes" id="UP000703893">
    <property type="component" value="Unassembled WGS sequence"/>
</dbReference>
<dbReference type="EMBL" id="VGJX01000062">
    <property type="protein sequence ID" value="MBM3273850.1"/>
    <property type="molecule type" value="Genomic_DNA"/>
</dbReference>
<dbReference type="InterPro" id="IPR029510">
    <property type="entry name" value="Ald_DH_CS_GLU"/>
</dbReference>
<keyword evidence="1 3" id="KW-0560">Oxidoreductase</keyword>
<evidence type="ECO:0000256" key="2">
    <source>
        <dbReference type="PROSITE-ProRule" id="PRU10007"/>
    </source>
</evidence>
<dbReference type="SUPFAM" id="SSF53720">
    <property type="entry name" value="ALDH-like"/>
    <property type="match status" value="1"/>
</dbReference>
<dbReference type="GO" id="GO:0016620">
    <property type="term" value="F:oxidoreductase activity, acting on the aldehyde or oxo group of donors, NAD or NADP as acceptor"/>
    <property type="evidence" value="ECO:0007669"/>
    <property type="project" value="InterPro"/>
</dbReference>
<dbReference type="AlphaFoldDB" id="A0A937X3V3"/>
<proteinExistence type="inferred from homology"/>
<dbReference type="PANTHER" id="PTHR11699">
    <property type="entry name" value="ALDEHYDE DEHYDROGENASE-RELATED"/>
    <property type="match status" value="1"/>
</dbReference>
<dbReference type="PROSITE" id="PS00070">
    <property type="entry name" value="ALDEHYDE_DEHYDR_CYS"/>
    <property type="match status" value="1"/>
</dbReference>
<comment type="similarity">
    <text evidence="3">Belongs to the aldehyde dehydrogenase family.</text>
</comment>
<dbReference type="InterPro" id="IPR016160">
    <property type="entry name" value="Ald_DH_CS_CYS"/>
</dbReference>
<dbReference type="Gene3D" id="3.40.605.10">
    <property type="entry name" value="Aldehyde Dehydrogenase, Chain A, domain 1"/>
    <property type="match status" value="1"/>
</dbReference>
<protein>
    <submittedName>
        <fullName evidence="5">Aldehyde dehydrogenase family protein</fullName>
    </submittedName>
</protein>
<feature type="active site" evidence="2">
    <location>
        <position position="233"/>
    </location>
</feature>
<comment type="caution">
    <text evidence="5">The sequence shown here is derived from an EMBL/GenBank/DDBJ whole genome shotgun (WGS) entry which is preliminary data.</text>
</comment>
<dbReference type="InterPro" id="IPR016163">
    <property type="entry name" value="Ald_DH_C"/>
</dbReference>
<reference evidence="5 6" key="1">
    <citation type="submission" date="2019-03" db="EMBL/GenBank/DDBJ databases">
        <title>Lake Tanganyika Metagenome-Assembled Genomes (MAGs).</title>
        <authorList>
            <person name="Tran P."/>
        </authorList>
    </citation>
    <scope>NUCLEOTIDE SEQUENCE [LARGE SCALE GENOMIC DNA]</scope>
    <source>
        <strain evidence="5">K_DeepCast_65m_m2_236</strain>
    </source>
</reference>
<feature type="domain" description="Aldehyde dehydrogenase" evidence="4">
    <location>
        <begin position="7"/>
        <end position="364"/>
    </location>
</feature>
<evidence type="ECO:0000313" key="6">
    <source>
        <dbReference type="Proteomes" id="UP000703893"/>
    </source>
</evidence>
<evidence type="ECO:0000259" key="4">
    <source>
        <dbReference type="Pfam" id="PF00171"/>
    </source>
</evidence>
<sequence>MAPTPQAVSPLDLAPVAELTPSSAEDVAAAVRAARAAQPAWRAAGFQARGEAIKKARVRLVDAKEDILKALRDEHGKGEFETLFTELIPAFDLFDYWVGHAGKILAPELLVLDPMKYPSKRGRIVYEPKGVVAVISPWNYPVNLPIRTIIPALLAGNAVVFKPSEHAVLSGQILDRIFRESVPPGVFGTVQGDGSVGASLIAGADHVSFTGSVATGRKVALQCAERLITCGLELGGKAAAVVLDDADLDRAVNGILWAKFHNAGQNCSAVERIYVHESVAEAFTNRLKAAAEKLAVGLDGSHPMLPLRTAVQRDNVAAQVAEARDRGGEILLGGSPAGALGFQPTLVAKLPADAALLTRETFGPA</sequence>
<gene>
    <name evidence="5" type="ORF">FJZ00_01760</name>
</gene>
<name>A0A937X3V3_9BACT</name>
<evidence type="ECO:0000256" key="3">
    <source>
        <dbReference type="RuleBase" id="RU003345"/>
    </source>
</evidence>
<evidence type="ECO:0000256" key="1">
    <source>
        <dbReference type="ARBA" id="ARBA00023002"/>
    </source>
</evidence>
<dbReference type="InterPro" id="IPR015590">
    <property type="entry name" value="Aldehyde_DH_dom"/>
</dbReference>
<accession>A0A937X3V3</accession>